<dbReference type="Proteomes" id="UP000824211">
    <property type="component" value="Unassembled WGS sequence"/>
</dbReference>
<reference evidence="2" key="2">
    <citation type="submission" date="2021-04" db="EMBL/GenBank/DDBJ databases">
        <authorList>
            <person name="Gilroy R."/>
        </authorList>
    </citation>
    <scope>NUCLEOTIDE SEQUENCE</scope>
    <source>
        <strain evidence="2">ChiHjej9B8-13557</strain>
    </source>
</reference>
<reference evidence="2" key="1">
    <citation type="journal article" date="2021" name="PeerJ">
        <title>Extensive microbial diversity within the chicken gut microbiome revealed by metagenomics and culture.</title>
        <authorList>
            <person name="Gilroy R."/>
            <person name="Ravi A."/>
            <person name="Getino M."/>
            <person name="Pursley I."/>
            <person name="Horton D.L."/>
            <person name="Alikhan N.F."/>
            <person name="Baker D."/>
            <person name="Gharbi K."/>
            <person name="Hall N."/>
            <person name="Watson M."/>
            <person name="Adriaenssens E.M."/>
            <person name="Foster-Nyarko E."/>
            <person name="Jarju S."/>
            <person name="Secka A."/>
            <person name="Antonio M."/>
            <person name="Oren A."/>
            <person name="Chaudhuri R.R."/>
            <person name="La Ragione R."/>
            <person name="Hildebrand F."/>
            <person name="Pallen M.J."/>
        </authorList>
    </citation>
    <scope>NUCLEOTIDE SEQUENCE</scope>
    <source>
        <strain evidence="2">ChiHjej9B8-13557</strain>
    </source>
</reference>
<evidence type="ECO:0000256" key="1">
    <source>
        <dbReference type="SAM" id="SignalP"/>
    </source>
</evidence>
<proteinExistence type="predicted"/>
<dbReference type="EMBL" id="DWXX01000122">
    <property type="protein sequence ID" value="HJB59358.1"/>
    <property type="molecule type" value="Genomic_DNA"/>
</dbReference>
<organism evidence="2 3">
    <name type="scientific">Candidatus Faecalibacterium faecipullorum</name>
    <dbReference type="NCBI Taxonomy" id="2838578"/>
    <lineage>
        <taxon>Bacteria</taxon>
        <taxon>Bacillati</taxon>
        <taxon>Bacillota</taxon>
        <taxon>Clostridia</taxon>
        <taxon>Eubacteriales</taxon>
        <taxon>Oscillospiraceae</taxon>
        <taxon>Faecalibacterium</taxon>
    </lineage>
</organism>
<accession>A0A9D2MGY8</accession>
<protein>
    <submittedName>
        <fullName evidence="2">Uncharacterized protein</fullName>
    </submittedName>
</protein>
<keyword evidence="1" id="KW-0732">Signal</keyword>
<evidence type="ECO:0000313" key="3">
    <source>
        <dbReference type="Proteomes" id="UP000824211"/>
    </source>
</evidence>
<comment type="caution">
    <text evidence="2">The sequence shown here is derived from an EMBL/GenBank/DDBJ whole genome shotgun (WGS) entry which is preliminary data.</text>
</comment>
<name>A0A9D2MGY8_9FIRM</name>
<gene>
    <name evidence="2" type="ORF">H9771_06880</name>
</gene>
<dbReference type="AlphaFoldDB" id="A0A9D2MGY8"/>
<feature type="signal peptide" evidence="1">
    <location>
        <begin position="1"/>
        <end position="24"/>
    </location>
</feature>
<feature type="chain" id="PRO_5038800538" evidence="1">
    <location>
        <begin position="25"/>
        <end position="205"/>
    </location>
</feature>
<evidence type="ECO:0000313" key="2">
    <source>
        <dbReference type="EMBL" id="HJB59358.1"/>
    </source>
</evidence>
<sequence>MQIKKLAAKFLAAVLAASILTGFAALPLDASNEAQTLDYDALNQTLEEYKATGRANSIENLDAQLSAGQIDQATYNTQKGYVCLAQGNATVANLPVLDTYLDRVVEQMNGTPKDQANECLGNVPKSDIASEVFAGAGLGSFRFLTSVWYGTADTVASGITYNVTRIAAEAQDDGYLVSTFYVGCKPYTTQENTQMMVYAILYQKP</sequence>